<dbReference type="Proteomes" id="UP000095767">
    <property type="component" value="Unassembled WGS sequence"/>
</dbReference>
<evidence type="ECO:0000313" key="2">
    <source>
        <dbReference type="EMBL" id="OEL28626.1"/>
    </source>
</evidence>
<evidence type="ECO:0000313" key="3">
    <source>
        <dbReference type="Proteomes" id="UP000095767"/>
    </source>
</evidence>
<feature type="region of interest" description="Disordered" evidence="1">
    <location>
        <begin position="1"/>
        <end position="51"/>
    </location>
</feature>
<protein>
    <submittedName>
        <fullName evidence="2">Uncharacterized protein</fullName>
    </submittedName>
</protein>
<comment type="caution">
    <text evidence="2">The sequence shown here is derived from an EMBL/GenBank/DDBJ whole genome shotgun (WGS) entry which is preliminary data.</text>
</comment>
<gene>
    <name evidence="2" type="ORF">BAE44_0010354</name>
</gene>
<reference evidence="2 3" key="1">
    <citation type="submission" date="2016-09" db="EMBL/GenBank/DDBJ databases">
        <title>The draft genome of Dichanthelium oligosanthes: A C3 panicoid grass species.</title>
        <authorList>
            <person name="Studer A.J."/>
            <person name="Schnable J.C."/>
            <person name="Brutnell T.P."/>
        </authorList>
    </citation>
    <scope>NUCLEOTIDE SEQUENCE [LARGE SCALE GENOMIC DNA]</scope>
    <source>
        <strain evidence="3">cv. Kellogg 1175</strain>
        <tissue evidence="2">Leaf</tissue>
    </source>
</reference>
<dbReference type="EMBL" id="LWDX02029546">
    <property type="protein sequence ID" value="OEL28626.1"/>
    <property type="molecule type" value="Genomic_DNA"/>
</dbReference>
<organism evidence="2 3">
    <name type="scientific">Dichanthelium oligosanthes</name>
    <dbReference type="NCBI Taxonomy" id="888268"/>
    <lineage>
        <taxon>Eukaryota</taxon>
        <taxon>Viridiplantae</taxon>
        <taxon>Streptophyta</taxon>
        <taxon>Embryophyta</taxon>
        <taxon>Tracheophyta</taxon>
        <taxon>Spermatophyta</taxon>
        <taxon>Magnoliopsida</taxon>
        <taxon>Liliopsida</taxon>
        <taxon>Poales</taxon>
        <taxon>Poaceae</taxon>
        <taxon>PACMAD clade</taxon>
        <taxon>Panicoideae</taxon>
        <taxon>Panicodae</taxon>
        <taxon>Paniceae</taxon>
        <taxon>Dichantheliinae</taxon>
        <taxon>Dichanthelium</taxon>
    </lineage>
</organism>
<name>A0A1E5VU23_9POAL</name>
<dbReference type="AlphaFoldDB" id="A0A1E5VU23"/>
<proteinExistence type="predicted"/>
<accession>A0A1E5VU23</accession>
<evidence type="ECO:0000256" key="1">
    <source>
        <dbReference type="SAM" id="MobiDB-lite"/>
    </source>
</evidence>
<sequence>MVEAAPLSTEDGQGPGLRAVNPRNPDLPKLPQPRGRARDTTAGAAAPPDPAALTMVTKAWFRTEMRQLQFPGA</sequence>
<keyword evidence="3" id="KW-1185">Reference proteome</keyword>